<evidence type="ECO:0000259" key="7">
    <source>
        <dbReference type="PROSITE" id="PS50011"/>
    </source>
</evidence>
<evidence type="ECO:0000259" key="8">
    <source>
        <dbReference type="PROSITE" id="PS50222"/>
    </source>
</evidence>
<dbReference type="Proteomes" id="UP001370490">
    <property type="component" value="Unassembled WGS sequence"/>
</dbReference>
<dbReference type="InterPro" id="IPR000719">
    <property type="entry name" value="Prot_kinase_dom"/>
</dbReference>
<accession>A0AAN8WEJ4</accession>
<dbReference type="GO" id="GO:0005524">
    <property type="term" value="F:ATP binding"/>
    <property type="evidence" value="ECO:0007669"/>
    <property type="project" value="UniProtKB-KW"/>
</dbReference>
<evidence type="ECO:0000313" key="10">
    <source>
        <dbReference type="Proteomes" id="UP001370490"/>
    </source>
</evidence>
<reference evidence="9 10" key="1">
    <citation type="submission" date="2023-12" db="EMBL/GenBank/DDBJ databases">
        <title>A high-quality genome assembly for Dillenia turbinata (Dilleniales).</title>
        <authorList>
            <person name="Chanderbali A."/>
        </authorList>
    </citation>
    <scope>NUCLEOTIDE SEQUENCE [LARGE SCALE GENOMIC DNA]</scope>
    <source>
        <strain evidence="9">LSX21</strain>
        <tissue evidence="9">Leaf</tissue>
    </source>
</reference>
<dbReference type="PROSITE" id="PS50011">
    <property type="entry name" value="PROTEIN_KINASE_DOM"/>
    <property type="match status" value="1"/>
</dbReference>
<comment type="caution">
    <text evidence="9">The sequence shown here is derived from an EMBL/GenBank/DDBJ whole genome shotgun (WGS) entry which is preliminary data.</text>
</comment>
<dbReference type="AlphaFoldDB" id="A0AAN8WEJ4"/>
<dbReference type="InterPro" id="IPR002048">
    <property type="entry name" value="EF_hand_dom"/>
</dbReference>
<comment type="similarity">
    <text evidence="1">Belongs to the protein kinase superfamily. CAMK Ser/Thr protein kinase family. CaMK subfamily.</text>
</comment>
<dbReference type="InterPro" id="IPR011992">
    <property type="entry name" value="EF-hand-dom_pair"/>
</dbReference>
<keyword evidence="3" id="KW-0808">Transferase</keyword>
<evidence type="ECO:0000256" key="2">
    <source>
        <dbReference type="ARBA" id="ARBA00022527"/>
    </source>
</evidence>
<dbReference type="SUPFAM" id="SSF47473">
    <property type="entry name" value="EF-hand"/>
    <property type="match status" value="1"/>
</dbReference>
<dbReference type="PROSITE" id="PS50222">
    <property type="entry name" value="EF_HAND_2"/>
    <property type="match status" value="1"/>
</dbReference>
<keyword evidence="10" id="KW-1185">Reference proteome</keyword>
<feature type="domain" description="EF-hand" evidence="8">
    <location>
        <begin position="180"/>
        <end position="210"/>
    </location>
</feature>
<dbReference type="Pfam" id="PF00069">
    <property type="entry name" value="Pkinase"/>
    <property type="match status" value="1"/>
</dbReference>
<evidence type="ECO:0000313" key="9">
    <source>
        <dbReference type="EMBL" id="KAK6946912.1"/>
    </source>
</evidence>
<keyword evidence="4" id="KW-0547">Nucleotide-binding</keyword>
<protein>
    <submittedName>
        <fullName evidence="9">Protein kinase domain</fullName>
    </submittedName>
</protein>
<dbReference type="Gene3D" id="1.10.238.10">
    <property type="entry name" value="EF-hand"/>
    <property type="match status" value="1"/>
</dbReference>
<name>A0AAN8WEJ4_9MAGN</name>
<keyword evidence="6" id="KW-0067">ATP-binding</keyword>
<evidence type="ECO:0000256" key="6">
    <source>
        <dbReference type="ARBA" id="ARBA00022840"/>
    </source>
</evidence>
<evidence type="ECO:0000256" key="4">
    <source>
        <dbReference type="ARBA" id="ARBA00022741"/>
    </source>
</evidence>
<organism evidence="9 10">
    <name type="scientific">Dillenia turbinata</name>
    <dbReference type="NCBI Taxonomy" id="194707"/>
    <lineage>
        <taxon>Eukaryota</taxon>
        <taxon>Viridiplantae</taxon>
        <taxon>Streptophyta</taxon>
        <taxon>Embryophyta</taxon>
        <taxon>Tracheophyta</taxon>
        <taxon>Spermatophyta</taxon>
        <taxon>Magnoliopsida</taxon>
        <taxon>eudicotyledons</taxon>
        <taxon>Gunneridae</taxon>
        <taxon>Pentapetalae</taxon>
        <taxon>Dilleniales</taxon>
        <taxon>Dilleniaceae</taxon>
        <taxon>Dillenia</taxon>
    </lineage>
</organism>
<keyword evidence="5 9" id="KW-0418">Kinase</keyword>
<evidence type="ECO:0000256" key="5">
    <source>
        <dbReference type="ARBA" id="ARBA00022777"/>
    </source>
</evidence>
<dbReference type="InterPro" id="IPR050205">
    <property type="entry name" value="CDPK_Ser/Thr_kinases"/>
</dbReference>
<gene>
    <name evidence="9" type="ORF">RJ641_000385</name>
</gene>
<dbReference type="InterPro" id="IPR011009">
    <property type="entry name" value="Kinase-like_dom_sf"/>
</dbReference>
<dbReference type="PANTHER" id="PTHR24349">
    <property type="entry name" value="SERINE/THREONINE-PROTEIN KINASE"/>
    <property type="match status" value="1"/>
</dbReference>
<feature type="domain" description="Protein kinase" evidence="7">
    <location>
        <begin position="1"/>
        <end position="123"/>
    </location>
</feature>
<dbReference type="EMBL" id="JBAMMX010000001">
    <property type="protein sequence ID" value="KAK6946912.1"/>
    <property type="molecule type" value="Genomic_DNA"/>
</dbReference>
<dbReference type="Gene3D" id="1.10.510.10">
    <property type="entry name" value="Transferase(Phosphotransferase) domain 1"/>
    <property type="match status" value="1"/>
</dbReference>
<proteinExistence type="inferred from homology"/>
<evidence type="ECO:0000256" key="1">
    <source>
        <dbReference type="ARBA" id="ARBA00005354"/>
    </source>
</evidence>
<evidence type="ECO:0000256" key="3">
    <source>
        <dbReference type="ARBA" id="ARBA00022679"/>
    </source>
</evidence>
<dbReference type="GO" id="GO:0005509">
    <property type="term" value="F:calcium ion binding"/>
    <property type="evidence" value="ECO:0007669"/>
    <property type="project" value="InterPro"/>
</dbReference>
<dbReference type="SUPFAM" id="SSF56112">
    <property type="entry name" value="Protein kinase-like (PK-like)"/>
    <property type="match status" value="1"/>
</dbReference>
<sequence>MRKNAAEPLGRKGNRIRKVYHDIVGSAYYVASEVLRRRCGKEIDIWNAGVMLDILLSGVPPFWAGKDINGEGIFDAILRGHLDFESDPWPSISTSTKDLVRKMLMQDPKKRITSSEVFDHPSIREDGEASDKPINSAVITRIKQLRAMNKLKKLALKVGMMELKTRNFLSEITAENLSEEEIQGLKSMFTNMNTDNNGTVTYEELKSGLA</sequence>
<dbReference type="GO" id="GO:0004674">
    <property type="term" value="F:protein serine/threonine kinase activity"/>
    <property type="evidence" value="ECO:0007669"/>
    <property type="project" value="UniProtKB-KW"/>
</dbReference>
<keyword evidence="2" id="KW-0723">Serine/threonine-protein kinase</keyword>